<sequence length="577" mass="64093">MAFIALLLTFGAVLGWFHHQKMSDIFITSTHHLFDRVATDVSGAFYAGYSPVSATVKLLSLSPLMQENDLEGRLQHLPSLVAVLRAQPQVAALSVGYADSEYFIIRNLNSEYLLKRFDAPLGAHYVVDNIERSDGSNAFMRFYYDEALNRIGEKDLGYTNYDPTVRPWYRLAAYTRDVTTTQPYLYYFIGKVGVTAVKQDPASGAVFAADITLESLSQTLQENRVSPSSQMLIYTHDGSVIGSLDPGSIVVDNDPEKLRILQLADLKSPEIRDFIARQKESAGSDFFFDSHGERWLGVTRPVNLVGFTANLMILAPESELLAEAYEITNQSGVITLVIVILALPFALFFANQIARPLKNLAEETRRIQRLDFVSPLTVKSSISDIDSLASAIELMKNTISRFTGLTRTLAEERDFDRLLHEVSLNAMHMSQAEGALVYLIDPEEERLWPACFQTRHGAKTHHAMPSLNLSDQNIAFVQATCQDDLSVIAVTYDSAARCGTHESLLNHVGSERLSTVAMPLKNRQGRRIGLLCLLFQPDEDNSLTAPEERLAFVRALAGLCALSIDSGYRASPRKQAV</sequence>
<dbReference type="Gene3D" id="3.30.450.20">
    <property type="entry name" value="PAS domain"/>
    <property type="match status" value="1"/>
</dbReference>
<dbReference type="Pfam" id="PF01590">
    <property type="entry name" value="GAF"/>
    <property type="match status" value="1"/>
</dbReference>
<dbReference type="InterPro" id="IPR003018">
    <property type="entry name" value="GAF"/>
</dbReference>
<dbReference type="HOGENOM" id="CLU_472320_0_0_6"/>
<reference evidence="2 3" key="1">
    <citation type="journal article" date="2005" name="Nucleic Acids Res.">
        <title>Genomic blueprint of Hahella chejuensis, a marine microbe producing an algicidal agent.</title>
        <authorList>
            <person name="Jeong H."/>
            <person name="Yim J.H."/>
            <person name="Lee C."/>
            <person name="Choi S.-H."/>
            <person name="Park Y.K."/>
            <person name="Yoon S.H."/>
            <person name="Hur C.-G."/>
            <person name="Kang H.-Y."/>
            <person name="Kim D."/>
            <person name="Lee H.H."/>
            <person name="Park K.H."/>
            <person name="Park S.-H."/>
            <person name="Park H.-S."/>
            <person name="Lee H.K."/>
            <person name="Oh T.K."/>
            <person name="Kim J.F."/>
        </authorList>
    </citation>
    <scope>NUCLEOTIDE SEQUENCE [LARGE SCALE GENOMIC DNA]</scope>
    <source>
        <strain evidence="2 3">KCTC 2396</strain>
    </source>
</reference>
<dbReference type="KEGG" id="hch:HCH_00858"/>
<evidence type="ECO:0000313" key="2">
    <source>
        <dbReference type="EMBL" id="ABC27751.1"/>
    </source>
</evidence>
<dbReference type="Proteomes" id="UP000000238">
    <property type="component" value="Chromosome"/>
</dbReference>
<keyword evidence="3" id="KW-1185">Reference proteome</keyword>
<dbReference type="Pfam" id="PF00672">
    <property type="entry name" value="HAMP"/>
    <property type="match status" value="1"/>
</dbReference>
<protein>
    <submittedName>
        <fullName evidence="2">Methyl-accepting chemotaxis protein</fullName>
    </submittedName>
</protein>
<dbReference type="GO" id="GO:0007165">
    <property type="term" value="P:signal transduction"/>
    <property type="evidence" value="ECO:0007669"/>
    <property type="project" value="InterPro"/>
</dbReference>
<feature type="domain" description="HAMP" evidence="1">
    <location>
        <begin position="351"/>
        <end position="404"/>
    </location>
</feature>
<dbReference type="EMBL" id="CP000155">
    <property type="protein sequence ID" value="ABC27751.1"/>
    <property type="molecule type" value="Genomic_DNA"/>
</dbReference>
<dbReference type="GO" id="GO:0016020">
    <property type="term" value="C:membrane"/>
    <property type="evidence" value="ECO:0007669"/>
    <property type="project" value="InterPro"/>
</dbReference>
<dbReference type="AlphaFoldDB" id="Q2SNM3"/>
<organism evidence="2 3">
    <name type="scientific">Hahella chejuensis (strain KCTC 2396)</name>
    <dbReference type="NCBI Taxonomy" id="349521"/>
    <lineage>
        <taxon>Bacteria</taxon>
        <taxon>Pseudomonadati</taxon>
        <taxon>Pseudomonadota</taxon>
        <taxon>Gammaproteobacteria</taxon>
        <taxon>Oceanospirillales</taxon>
        <taxon>Hahellaceae</taxon>
        <taxon>Hahella</taxon>
    </lineage>
</organism>
<gene>
    <name evidence="2" type="ordered locus">HCH_00858</name>
</gene>
<dbReference type="SMART" id="SM00304">
    <property type="entry name" value="HAMP"/>
    <property type="match status" value="1"/>
</dbReference>
<evidence type="ECO:0000313" key="3">
    <source>
        <dbReference type="Proteomes" id="UP000000238"/>
    </source>
</evidence>
<dbReference type="eggNOG" id="COG2203">
    <property type="taxonomic scope" value="Bacteria"/>
</dbReference>
<accession>Q2SNM3</accession>
<dbReference type="InterPro" id="IPR029016">
    <property type="entry name" value="GAF-like_dom_sf"/>
</dbReference>
<dbReference type="Gene3D" id="6.10.340.10">
    <property type="match status" value="1"/>
</dbReference>
<evidence type="ECO:0000259" key="1">
    <source>
        <dbReference type="PROSITE" id="PS50885"/>
    </source>
</evidence>
<dbReference type="Gene3D" id="3.30.450.40">
    <property type="match status" value="1"/>
</dbReference>
<dbReference type="STRING" id="349521.HCH_00858"/>
<dbReference type="PROSITE" id="PS50885">
    <property type="entry name" value="HAMP"/>
    <property type="match status" value="1"/>
</dbReference>
<name>Q2SNM3_HAHCH</name>
<dbReference type="InterPro" id="IPR003660">
    <property type="entry name" value="HAMP_dom"/>
</dbReference>
<dbReference type="SUPFAM" id="SSF55781">
    <property type="entry name" value="GAF domain-like"/>
    <property type="match status" value="1"/>
</dbReference>
<proteinExistence type="predicted"/>